<comment type="caution">
    <text evidence="1">The sequence shown here is derived from an EMBL/GenBank/DDBJ whole genome shotgun (WGS) entry which is preliminary data.</text>
</comment>
<sequence length="192" mass="21033">MPARKPTRLQELRTAIDRATAEGNDALAAELSQVRHAVRTKADPLALVPLLEASTSYITKAFVAEVLGAAGDVRVLKPLMRAAAHPANVRHTSWFLLACARYDCSAHLAFFVRFLLTRAEADEGMLSAMEVIEAMKGPFAPAAVKRAIVQLLRPTHPLLAGDTQAELFRVQAAYALLDTYFGQVDHDWKNDV</sequence>
<dbReference type="OrthoDB" id="884638at2"/>
<dbReference type="AlphaFoldDB" id="A0A3R9N3X7"/>
<organism evidence="1 2">
    <name type="scientific">Hymenobacter perfusus</name>
    <dbReference type="NCBI Taxonomy" id="1236770"/>
    <lineage>
        <taxon>Bacteria</taxon>
        <taxon>Pseudomonadati</taxon>
        <taxon>Bacteroidota</taxon>
        <taxon>Cytophagia</taxon>
        <taxon>Cytophagales</taxon>
        <taxon>Hymenobacteraceae</taxon>
        <taxon>Hymenobacter</taxon>
    </lineage>
</organism>
<accession>A0A3R9N3X7</accession>
<reference evidence="1 2" key="1">
    <citation type="submission" date="2018-12" db="EMBL/GenBank/DDBJ databases">
        <authorList>
            <person name="Feng G."/>
            <person name="Zhu H."/>
        </authorList>
    </citation>
    <scope>NUCLEOTIDE SEQUENCE [LARGE SCALE GENOMIC DNA]</scope>
    <source>
        <strain evidence="1 2">LMG 26000</strain>
    </source>
</reference>
<dbReference type="Proteomes" id="UP000270291">
    <property type="component" value="Unassembled WGS sequence"/>
</dbReference>
<evidence type="ECO:0000313" key="1">
    <source>
        <dbReference type="EMBL" id="RSK38427.1"/>
    </source>
</evidence>
<evidence type="ECO:0000313" key="2">
    <source>
        <dbReference type="Proteomes" id="UP000270291"/>
    </source>
</evidence>
<proteinExistence type="predicted"/>
<dbReference type="EMBL" id="RWIU01000012">
    <property type="protein sequence ID" value="RSK38427.1"/>
    <property type="molecule type" value="Genomic_DNA"/>
</dbReference>
<gene>
    <name evidence="1" type="ORF">EI293_21655</name>
</gene>
<dbReference type="RefSeq" id="WP_125440646.1">
    <property type="nucleotide sequence ID" value="NZ_RWIU01000012.1"/>
</dbReference>
<evidence type="ECO:0008006" key="3">
    <source>
        <dbReference type="Google" id="ProtNLM"/>
    </source>
</evidence>
<protein>
    <recommendedName>
        <fullName evidence="3">HEAT repeat domain-containing protein</fullName>
    </recommendedName>
</protein>
<name>A0A3R9N3X7_9BACT</name>
<keyword evidence="2" id="KW-1185">Reference proteome</keyword>